<name>A0A060TD62_BLAAD</name>
<organism evidence="1">
    <name type="scientific">Blastobotrys adeninivorans</name>
    <name type="common">Yeast</name>
    <name type="synonym">Arxula adeninivorans</name>
    <dbReference type="NCBI Taxonomy" id="409370"/>
    <lineage>
        <taxon>Eukaryota</taxon>
        <taxon>Fungi</taxon>
        <taxon>Dikarya</taxon>
        <taxon>Ascomycota</taxon>
        <taxon>Saccharomycotina</taxon>
        <taxon>Dipodascomycetes</taxon>
        <taxon>Dipodascales</taxon>
        <taxon>Trichomonascaceae</taxon>
        <taxon>Blastobotrys</taxon>
    </lineage>
</organism>
<accession>A0A060TD62</accession>
<dbReference type="EMBL" id="HG937692">
    <property type="protein sequence ID" value="CDP36832.1"/>
    <property type="molecule type" value="Genomic_DNA"/>
</dbReference>
<sequence>MIVKRLLRFALGPSFLEPEAQAEGEEADKTRNAWKENRNKAERVAKAESDILAFLGLGVKRASHTGSSDGNLGLNSIRVHLPATFYILHMAVNWPISVLRCRIQTYRIPSNVGYMDLLRSSLTPFSPRRIYSGLFCSCMLELANAMLIAPSALFPDPVTGMIYKWMTTWVTIPWNYFSLRQVIGTNGTELMPSLTFYKKVNNPEYIMDHWVEFGAMSLLSVVSELVKSSMCQAFVRNTSPSMVPLFLRDIIPSTLGDMLCIPLSTFVFRAVAQAAGMANSCKLDEGINWNLLTKALAVEWLVAWSFSEVFHWIARLYVTDDTPHNPESS</sequence>
<gene>
    <name evidence="1" type="ORF">GNLVRS02_ARAD1B22044g</name>
</gene>
<reference evidence="1" key="1">
    <citation type="submission" date="2014-02" db="EMBL/GenBank/DDBJ databases">
        <authorList>
            <person name="Genoscope - CEA"/>
        </authorList>
    </citation>
    <scope>NUCLEOTIDE SEQUENCE</scope>
    <source>
        <strain evidence="1">LS3</strain>
    </source>
</reference>
<dbReference type="AlphaFoldDB" id="A0A060TD62"/>
<protein>
    <submittedName>
        <fullName evidence="1">ARAD1B22044p</fullName>
    </submittedName>
</protein>
<evidence type="ECO:0000313" key="1">
    <source>
        <dbReference type="EMBL" id="CDP36832.1"/>
    </source>
</evidence>
<proteinExistence type="predicted"/>
<reference evidence="1" key="2">
    <citation type="submission" date="2014-06" db="EMBL/GenBank/DDBJ databases">
        <title>The complete genome of Blastobotrys (Arxula) adeninivorans LS3 - a yeast of biotechnological interest.</title>
        <authorList>
            <person name="Kunze G."/>
            <person name="Gaillardin C."/>
            <person name="Czernicka M."/>
            <person name="Durrens P."/>
            <person name="Martin T."/>
            <person name="Boer E."/>
            <person name="Gabaldon T."/>
            <person name="Cruz J."/>
            <person name="Talla E."/>
            <person name="Marck C."/>
            <person name="Goffeau A."/>
            <person name="Barbe V."/>
            <person name="Baret P."/>
            <person name="Baronian K."/>
            <person name="Beier S."/>
            <person name="Bleykasten C."/>
            <person name="Bode R."/>
            <person name="Casaregola S."/>
            <person name="Despons L."/>
            <person name="Fairhead C."/>
            <person name="Giersberg M."/>
            <person name="Gierski P."/>
            <person name="Hahnel U."/>
            <person name="Hartmann A."/>
            <person name="Jankowska D."/>
            <person name="Jubin C."/>
            <person name="Jung P."/>
            <person name="Lafontaine I."/>
            <person name="Leh-Louis V."/>
            <person name="Lemaire M."/>
            <person name="Marcet-Houben M."/>
            <person name="Mascher M."/>
            <person name="Morel G."/>
            <person name="Richard G.-F."/>
            <person name="Riechen J."/>
            <person name="Sacerdot C."/>
            <person name="Sarkar A."/>
            <person name="Savel G."/>
            <person name="Schacherer J."/>
            <person name="Sherman D."/>
            <person name="Straub M.-L."/>
            <person name="Stein N."/>
            <person name="Thierry A."/>
            <person name="Trautwein-Schult A."/>
            <person name="Westhof E."/>
            <person name="Worch S."/>
            <person name="Dujon B."/>
            <person name="Souciet J.-L."/>
            <person name="Wincker P."/>
            <person name="Scholz U."/>
            <person name="Neuveglise N."/>
        </authorList>
    </citation>
    <scope>NUCLEOTIDE SEQUENCE</scope>
    <source>
        <strain evidence="1">LS3</strain>
    </source>
</reference>